<dbReference type="PANTHER" id="PTHR48078:SF14">
    <property type="entry name" value="L-SERINE AMMONIA-LYASE"/>
    <property type="match status" value="1"/>
</dbReference>
<name>A0A6F9DTS7_9ASCI</name>
<dbReference type="GO" id="GO:0006565">
    <property type="term" value="P:L-serine catabolic process"/>
    <property type="evidence" value="ECO:0007669"/>
    <property type="project" value="TreeGrafter"/>
</dbReference>
<accession>A0A6F9DTS7</accession>
<dbReference type="AlphaFoldDB" id="A0A6F9DTS7"/>
<feature type="domain" description="Tryptophan synthase beta chain-like PALP" evidence="8">
    <location>
        <begin position="36"/>
        <end position="313"/>
    </location>
</feature>
<keyword evidence="3" id="KW-0663">Pyridoxal phosphate</keyword>
<evidence type="ECO:0000256" key="2">
    <source>
        <dbReference type="ARBA" id="ARBA00012093"/>
    </source>
</evidence>
<evidence type="ECO:0000256" key="7">
    <source>
        <dbReference type="ARBA" id="ARBA00049406"/>
    </source>
</evidence>
<dbReference type="GO" id="GO:0004794">
    <property type="term" value="F:threonine deaminase activity"/>
    <property type="evidence" value="ECO:0007669"/>
    <property type="project" value="TreeGrafter"/>
</dbReference>
<sequence>MGSGELLDAKALDQACKVVWESPDCVRTPLLKNIEKLGFVDVPEGVQVHLKLENMQLTGSFKSRGVASQMAQAPEEIVSGKKQLVTISAGNYGKTFAYFCKSRGIQGNVIMPITAPDSRQTLIEKIGCKVLRVPTADLMMKVNQLVKEEGMTFLHPFDDVSIIAGYGSVGAEIVDEVKPDVVLVCCGGGGLLSGVAASIRLLGYNECKIYGVEPETANTMQLSLQSGEAASLSTAHSVAAGLAPPFAGKICYKHASKFADGVITLSDSEIAAATKVLYQRGLLVEPSGAAAFGAVMFGKVPDLRGTVVAVVTGGNATPSEMAEMFEQFAL</sequence>
<reference evidence="9" key="1">
    <citation type="submission" date="2020-04" db="EMBL/GenBank/DDBJ databases">
        <authorList>
            <person name="Neveu A P."/>
        </authorList>
    </citation>
    <scope>NUCLEOTIDE SEQUENCE</scope>
    <source>
        <tissue evidence="9">Whole embryo</tissue>
    </source>
</reference>
<evidence type="ECO:0000256" key="3">
    <source>
        <dbReference type="ARBA" id="ARBA00022898"/>
    </source>
</evidence>
<dbReference type="Gene3D" id="3.40.50.1100">
    <property type="match status" value="2"/>
</dbReference>
<evidence type="ECO:0000256" key="4">
    <source>
        <dbReference type="ARBA" id="ARBA00023239"/>
    </source>
</evidence>
<dbReference type="InterPro" id="IPR000634">
    <property type="entry name" value="Ser/Thr_deHydtase_PyrdxlP-BS"/>
</dbReference>
<dbReference type="PROSITE" id="PS00165">
    <property type="entry name" value="DEHYDRATASE_SER_THR"/>
    <property type="match status" value="1"/>
</dbReference>
<comment type="catalytic activity">
    <reaction evidence="7">
        <text>L-serine = pyruvate + NH4(+)</text>
        <dbReference type="Rhea" id="RHEA:19169"/>
        <dbReference type="ChEBI" id="CHEBI:15361"/>
        <dbReference type="ChEBI" id="CHEBI:28938"/>
        <dbReference type="ChEBI" id="CHEBI:33384"/>
        <dbReference type="EC" id="4.3.1.17"/>
    </reaction>
</comment>
<evidence type="ECO:0000256" key="6">
    <source>
        <dbReference type="ARBA" id="ARBA00042605"/>
    </source>
</evidence>
<keyword evidence="4" id="KW-0456">Lyase</keyword>
<dbReference type="InterPro" id="IPR036052">
    <property type="entry name" value="TrpB-like_PALP_sf"/>
</dbReference>
<dbReference type="EC" id="4.3.1.17" evidence="2"/>
<evidence type="ECO:0000256" key="5">
    <source>
        <dbReference type="ARBA" id="ARBA00041766"/>
    </source>
</evidence>
<dbReference type="InterPro" id="IPR001926">
    <property type="entry name" value="TrpB-like_PALP"/>
</dbReference>
<gene>
    <name evidence="9" type="primary">Srr-003</name>
</gene>
<dbReference type="GO" id="GO:0009097">
    <property type="term" value="P:isoleucine biosynthetic process"/>
    <property type="evidence" value="ECO:0007669"/>
    <property type="project" value="TreeGrafter"/>
</dbReference>
<evidence type="ECO:0000259" key="8">
    <source>
        <dbReference type="Pfam" id="PF00291"/>
    </source>
</evidence>
<dbReference type="PANTHER" id="PTHR48078">
    <property type="entry name" value="THREONINE DEHYDRATASE, MITOCHONDRIAL-RELATED"/>
    <property type="match status" value="1"/>
</dbReference>
<evidence type="ECO:0000256" key="1">
    <source>
        <dbReference type="ARBA" id="ARBA00001933"/>
    </source>
</evidence>
<dbReference type="GO" id="GO:0006567">
    <property type="term" value="P:L-threonine catabolic process"/>
    <property type="evidence" value="ECO:0007669"/>
    <property type="project" value="TreeGrafter"/>
</dbReference>
<evidence type="ECO:0000313" key="9">
    <source>
        <dbReference type="EMBL" id="CAB3266581.1"/>
    </source>
</evidence>
<dbReference type="SUPFAM" id="SSF53686">
    <property type="entry name" value="Tryptophan synthase beta subunit-like PLP-dependent enzymes"/>
    <property type="match status" value="1"/>
</dbReference>
<dbReference type="GO" id="GO:0030170">
    <property type="term" value="F:pyridoxal phosphate binding"/>
    <property type="evidence" value="ECO:0007669"/>
    <property type="project" value="InterPro"/>
</dbReference>
<protein>
    <recommendedName>
        <fullName evidence="2">L-serine ammonia-lyase</fullName>
        <ecNumber evidence="2">4.3.1.17</ecNumber>
    </recommendedName>
    <alternativeName>
        <fullName evidence="5">L-serine deaminase</fullName>
    </alternativeName>
    <alternativeName>
        <fullName evidence="6">L-threonine dehydratase</fullName>
    </alternativeName>
</protein>
<dbReference type="EMBL" id="LR790719">
    <property type="protein sequence ID" value="CAB3266581.1"/>
    <property type="molecule type" value="mRNA"/>
</dbReference>
<organism evidence="9">
    <name type="scientific">Phallusia mammillata</name>
    <dbReference type="NCBI Taxonomy" id="59560"/>
    <lineage>
        <taxon>Eukaryota</taxon>
        <taxon>Metazoa</taxon>
        <taxon>Chordata</taxon>
        <taxon>Tunicata</taxon>
        <taxon>Ascidiacea</taxon>
        <taxon>Phlebobranchia</taxon>
        <taxon>Ascidiidae</taxon>
        <taxon>Phallusia</taxon>
    </lineage>
</organism>
<proteinExistence type="evidence at transcript level"/>
<dbReference type="Pfam" id="PF00291">
    <property type="entry name" value="PALP"/>
    <property type="match status" value="1"/>
</dbReference>
<dbReference type="GO" id="GO:0003941">
    <property type="term" value="F:L-serine ammonia-lyase activity"/>
    <property type="evidence" value="ECO:0007669"/>
    <property type="project" value="UniProtKB-EC"/>
</dbReference>
<dbReference type="InterPro" id="IPR050147">
    <property type="entry name" value="Ser/Thr_Dehydratase"/>
</dbReference>
<comment type="cofactor">
    <cofactor evidence="1">
        <name>pyridoxal 5'-phosphate</name>
        <dbReference type="ChEBI" id="CHEBI:597326"/>
    </cofactor>
</comment>